<name>A0A8K0GG93_IGNLU</name>
<organism evidence="2 3">
    <name type="scientific">Ignelater luminosus</name>
    <name type="common">Cucubano</name>
    <name type="synonym">Pyrophorus luminosus</name>
    <dbReference type="NCBI Taxonomy" id="2038154"/>
    <lineage>
        <taxon>Eukaryota</taxon>
        <taxon>Metazoa</taxon>
        <taxon>Ecdysozoa</taxon>
        <taxon>Arthropoda</taxon>
        <taxon>Hexapoda</taxon>
        <taxon>Insecta</taxon>
        <taxon>Pterygota</taxon>
        <taxon>Neoptera</taxon>
        <taxon>Endopterygota</taxon>
        <taxon>Coleoptera</taxon>
        <taxon>Polyphaga</taxon>
        <taxon>Elateriformia</taxon>
        <taxon>Elateroidea</taxon>
        <taxon>Elateridae</taxon>
        <taxon>Agrypninae</taxon>
        <taxon>Pyrophorini</taxon>
        <taxon>Ignelater</taxon>
    </lineage>
</organism>
<keyword evidence="3" id="KW-1185">Reference proteome</keyword>
<reference evidence="2" key="1">
    <citation type="submission" date="2019-08" db="EMBL/GenBank/DDBJ databases">
        <title>The genome of the North American firefly Photinus pyralis.</title>
        <authorList>
            <consortium name="Photinus pyralis genome working group"/>
            <person name="Fallon T.R."/>
            <person name="Sander Lower S.E."/>
            <person name="Weng J.-K."/>
        </authorList>
    </citation>
    <scope>NUCLEOTIDE SEQUENCE</scope>
    <source>
        <strain evidence="2">TRF0915ILg1</strain>
        <tissue evidence="2">Whole body</tissue>
    </source>
</reference>
<dbReference type="OrthoDB" id="6773102at2759"/>
<protein>
    <submittedName>
        <fullName evidence="2">Uncharacterized protein</fullName>
    </submittedName>
</protein>
<keyword evidence="1" id="KW-0175">Coiled coil</keyword>
<evidence type="ECO:0000313" key="3">
    <source>
        <dbReference type="Proteomes" id="UP000801492"/>
    </source>
</evidence>
<dbReference type="EMBL" id="VTPC01001007">
    <property type="protein sequence ID" value="KAF2903525.1"/>
    <property type="molecule type" value="Genomic_DNA"/>
</dbReference>
<sequence length="93" mass="10690">MGFLCIHSQQAVLKIEDQSISATEAMKKINQLKDNLVLKQNTRFLPHSVRDLIAKSRENGCSGVDEEYMKTTAAEFCKTSKEYLEQWTLFCEE</sequence>
<evidence type="ECO:0000256" key="1">
    <source>
        <dbReference type="SAM" id="Coils"/>
    </source>
</evidence>
<dbReference type="Proteomes" id="UP000801492">
    <property type="component" value="Unassembled WGS sequence"/>
</dbReference>
<feature type="coiled-coil region" evidence="1">
    <location>
        <begin position="15"/>
        <end position="42"/>
    </location>
</feature>
<dbReference type="AlphaFoldDB" id="A0A8K0GG93"/>
<evidence type="ECO:0000313" key="2">
    <source>
        <dbReference type="EMBL" id="KAF2903525.1"/>
    </source>
</evidence>
<comment type="caution">
    <text evidence="2">The sequence shown here is derived from an EMBL/GenBank/DDBJ whole genome shotgun (WGS) entry which is preliminary data.</text>
</comment>
<gene>
    <name evidence="2" type="ORF">ILUMI_02663</name>
</gene>
<accession>A0A8K0GG93</accession>
<proteinExistence type="predicted"/>